<dbReference type="EMBL" id="BLAL01000068">
    <property type="protein sequence ID" value="GES83316.1"/>
    <property type="molecule type" value="Genomic_DNA"/>
</dbReference>
<reference evidence="3" key="1">
    <citation type="submission" date="2019-10" db="EMBL/GenBank/DDBJ databases">
        <title>Conservation and host-specific expression of non-tandemly repeated heterogenous ribosome RNA gene in arbuscular mycorrhizal fungi.</title>
        <authorList>
            <person name="Maeda T."/>
            <person name="Kobayashi Y."/>
            <person name="Nakagawa T."/>
            <person name="Ezawa T."/>
            <person name="Yamaguchi K."/>
            <person name="Bino T."/>
            <person name="Nishimoto Y."/>
            <person name="Shigenobu S."/>
            <person name="Kawaguchi M."/>
        </authorList>
    </citation>
    <scope>NUCLEOTIDE SEQUENCE</scope>
    <source>
        <strain evidence="3">HR1</strain>
    </source>
</reference>
<proteinExistence type="predicted"/>
<keyword evidence="2" id="KW-0812">Transmembrane</keyword>
<feature type="transmembrane region" description="Helical" evidence="2">
    <location>
        <begin position="55"/>
        <end position="80"/>
    </location>
</feature>
<organism evidence="3 4">
    <name type="scientific">Rhizophagus clarus</name>
    <dbReference type="NCBI Taxonomy" id="94130"/>
    <lineage>
        <taxon>Eukaryota</taxon>
        <taxon>Fungi</taxon>
        <taxon>Fungi incertae sedis</taxon>
        <taxon>Mucoromycota</taxon>
        <taxon>Glomeromycotina</taxon>
        <taxon>Glomeromycetes</taxon>
        <taxon>Glomerales</taxon>
        <taxon>Glomeraceae</taxon>
        <taxon>Rhizophagus</taxon>
    </lineage>
</organism>
<sequence>MIIPFDNSCQIEPFILLPFLFIISYNQGVIEITTSVTLGNGLTQLEEAVTPFLKIFLVSGLLWLMRTFSAIFSMAAISSLGDKSKKKKKNDDKRRMEDSSRDDELLIGGGTVRLQLLLLH</sequence>
<evidence type="ECO:0000256" key="1">
    <source>
        <dbReference type="SAM" id="MobiDB-lite"/>
    </source>
</evidence>
<feature type="compositionally biased region" description="Basic and acidic residues" evidence="1">
    <location>
        <begin position="89"/>
        <end position="102"/>
    </location>
</feature>
<evidence type="ECO:0000256" key="2">
    <source>
        <dbReference type="SAM" id="Phobius"/>
    </source>
</evidence>
<dbReference type="Proteomes" id="UP000615446">
    <property type="component" value="Unassembled WGS sequence"/>
</dbReference>
<keyword evidence="2" id="KW-0472">Membrane</keyword>
<gene>
    <name evidence="3" type="ORF">RCL2_001047500</name>
</gene>
<feature type="region of interest" description="Disordered" evidence="1">
    <location>
        <begin position="81"/>
        <end position="102"/>
    </location>
</feature>
<keyword evidence="2" id="KW-1133">Transmembrane helix</keyword>
<evidence type="ECO:0000313" key="3">
    <source>
        <dbReference type="EMBL" id="GES83316.1"/>
    </source>
</evidence>
<dbReference type="AlphaFoldDB" id="A0A8H3QL13"/>
<protein>
    <submittedName>
        <fullName evidence="3">Uncharacterized protein</fullName>
    </submittedName>
</protein>
<evidence type="ECO:0000313" key="4">
    <source>
        <dbReference type="Proteomes" id="UP000615446"/>
    </source>
</evidence>
<name>A0A8H3QL13_9GLOM</name>
<accession>A0A8H3QL13</accession>
<comment type="caution">
    <text evidence="3">The sequence shown here is derived from an EMBL/GenBank/DDBJ whole genome shotgun (WGS) entry which is preliminary data.</text>
</comment>